<dbReference type="EMBL" id="JACHBT010000012">
    <property type="protein sequence ID" value="MBB6505443.1"/>
    <property type="molecule type" value="Genomic_DNA"/>
</dbReference>
<comment type="caution">
    <text evidence="4">The sequence shown here is derived from an EMBL/GenBank/DDBJ whole genome shotgun (WGS) entry which is preliminary data.</text>
</comment>
<accession>A0A7X0MQE7</accession>
<dbReference type="PANTHER" id="PTHR46844:SF1">
    <property type="entry name" value="SLR5058 PROTEIN"/>
    <property type="match status" value="1"/>
</dbReference>
<evidence type="ECO:0000313" key="4">
    <source>
        <dbReference type="EMBL" id="MBB6505443.1"/>
    </source>
</evidence>
<dbReference type="Proteomes" id="UP000522313">
    <property type="component" value="Unassembled WGS sequence"/>
</dbReference>
<dbReference type="AlphaFoldDB" id="A0A7X0MQE7"/>
<dbReference type="SUPFAM" id="SSF52540">
    <property type="entry name" value="P-loop containing nucleoside triphosphate hydrolases"/>
    <property type="match status" value="1"/>
</dbReference>
<dbReference type="Pfam" id="PF05729">
    <property type="entry name" value="NACHT"/>
    <property type="match status" value="1"/>
</dbReference>
<keyword evidence="1" id="KW-0547">Nucleotide-binding</keyword>
<reference evidence="4 5" key="2">
    <citation type="submission" date="2020-08" db="EMBL/GenBank/DDBJ databases">
        <authorList>
            <person name="Partida-Martinez L."/>
            <person name="Huntemann M."/>
            <person name="Clum A."/>
            <person name="Wang J."/>
            <person name="Palaniappan K."/>
            <person name="Ritter S."/>
            <person name="Chen I.-M."/>
            <person name="Stamatis D."/>
            <person name="Reddy T."/>
            <person name="O'Malley R."/>
            <person name="Daum C."/>
            <person name="Shapiro N."/>
            <person name="Ivanova N."/>
            <person name="Kyrpides N."/>
            <person name="Woyke T."/>
        </authorList>
    </citation>
    <scope>NUCLEOTIDE SEQUENCE [LARGE SCALE GENOMIC DNA]</scope>
    <source>
        <strain evidence="4 5">AS3.13</strain>
    </source>
</reference>
<dbReference type="SUPFAM" id="SSF52058">
    <property type="entry name" value="L domain-like"/>
    <property type="match status" value="1"/>
</dbReference>
<evidence type="ECO:0000313" key="5">
    <source>
        <dbReference type="Proteomes" id="UP000522313"/>
    </source>
</evidence>
<protein>
    <recommendedName>
        <fullName evidence="3">NACHT domain-containing protein</fullName>
    </recommendedName>
</protein>
<dbReference type="PANTHER" id="PTHR46844">
    <property type="entry name" value="SLR5058 PROTEIN"/>
    <property type="match status" value="1"/>
</dbReference>
<dbReference type="Pfam" id="PF22733">
    <property type="entry name" value="NNH1"/>
    <property type="match status" value="1"/>
</dbReference>
<dbReference type="RefSeq" id="WP_184506255.1">
    <property type="nucleotide sequence ID" value="NZ_JACHBT010000012.1"/>
</dbReference>
<gene>
    <name evidence="4" type="ORF">F4693_002431</name>
</gene>
<dbReference type="Gene3D" id="3.80.10.10">
    <property type="entry name" value="Ribonuclease Inhibitor"/>
    <property type="match status" value="1"/>
</dbReference>
<evidence type="ECO:0000259" key="3">
    <source>
        <dbReference type="PROSITE" id="PS50837"/>
    </source>
</evidence>
<proteinExistence type="predicted"/>
<dbReference type="PRINTS" id="PR00364">
    <property type="entry name" value="DISEASERSIST"/>
</dbReference>
<dbReference type="InterPro" id="IPR054547">
    <property type="entry name" value="NNH1"/>
</dbReference>
<organism evidence="4 5">
    <name type="scientific">Sphingomonas endophytica</name>
    <dbReference type="NCBI Taxonomy" id="869719"/>
    <lineage>
        <taxon>Bacteria</taxon>
        <taxon>Pseudomonadati</taxon>
        <taxon>Pseudomonadota</taxon>
        <taxon>Alphaproteobacteria</taxon>
        <taxon>Sphingomonadales</taxon>
        <taxon>Sphingomonadaceae</taxon>
        <taxon>Sphingomonas</taxon>
    </lineage>
</organism>
<evidence type="ECO:0000256" key="1">
    <source>
        <dbReference type="ARBA" id="ARBA00022741"/>
    </source>
</evidence>
<dbReference type="Gene3D" id="3.40.50.300">
    <property type="entry name" value="P-loop containing nucleotide triphosphate hydrolases"/>
    <property type="match status" value="1"/>
</dbReference>
<dbReference type="GO" id="GO:0005524">
    <property type="term" value="F:ATP binding"/>
    <property type="evidence" value="ECO:0007669"/>
    <property type="project" value="UniProtKB-KW"/>
</dbReference>
<reference evidence="4 5" key="1">
    <citation type="submission" date="2020-08" db="EMBL/GenBank/DDBJ databases">
        <title>The Agave Microbiome: Exploring the role of microbial communities in plant adaptations to desert environments.</title>
        <authorList>
            <person name="Partida-Martinez L.P."/>
        </authorList>
    </citation>
    <scope>NUCLEOTIDE SEQUENCE [LARGE SCALE GENOMIC DNA]</scope>
    <source>
        <strain evidence="4 5">AS3.13</strain>
    </source>
</reference>
<sequence length="1100" mass="123198">MEPVTALLGYAVGKAVFKAWFKDNEFLSSAAESATDMLRQVIGDRRARTSAERQIARIGDRAVDLLEPLIEVEWSNLPPNEKLAATYAIQASIDQVNVNSSLMAKLSFDPDRLSELVIERANLTHLSRDAKELAKSLAFECSQLIVDVATSLPDFQRETYAELLRRETTIIDRVERTFEAIEVIKESAKDASPEIAYAKFEEHYRRSASRALDQIELFGLDARIHKSSKQHNLSTAYISLSVSENKNSDDVSNATNGNNKLKALSSISAEEAARLERLVVIKGEAGSGKTTLLQSLAVRSLAARFEGEMAEWNGFIPFFVRLRALESNILPRPEELPKLVVPNIAGLMPLGWVHSKLEEGKVVLLIDGLDEVATARRDATRRWIASLLQDYPETRIVVTTRPPAIPDGWLHQTGFKELELLPMTPDDVRLFVDHWHETIATHEQDAQSREEVLRLAPLLKERLRTDRDLRELAATPLLCAMLCAMNRDKKQVLPTNRIALYDAAVQMILHGRDEERLIRLDDLPRLEYETKRALIQEIALWMMQNGESMADAIRVEQFISRKLPIYTRLQEGVSAKGILDALILRSGILRSPIEGKIDFIHNAFKEFLCARAVVSGDHLGFVKTVLNNEAWREVAAMAAAMADAVTRAHFINDLLAAGDKHLGTRARYHLLALRCLETCIELSAELQREIKDRLKGLSPPSNISEARALSAAGDMALPLLRYNPNYYAKTAAACVRGLRMIGTPESLGEIAKFASDERATIAKEVASAWPYFDTEEYARIVLSQFVGVYGSIQLFSPDQFNVISHLKNIRSIYLQARGDAVNNKVLEEVSRLDQLSLVSLYSSNTIDIALLKEMPNLRTLFVNSGFVLGLETLPQFEALGSLTIASPQVASFDLSQLPSSLIDLEIRNADLELHQSDRSIELLRSIKFSGLRSLAQLGNFGDCVDMRVIEVSAKSAPENFHFLSNFGRLFELNLTDVSGLRTFKGLENCIHLRSISVKDCVTLESIEGLDNAKRLLSLDLSRSRKLDNPSELSQLRSLHTLSLTLDDNDDFSFLFDLPNLRYLHVVGLSLELAKGLDQEIRTRNSNKPFRMRWQVGKTPL</sequence>
<feature type="domain" description="NACHT" evidence="3">
    <location>
        <begin position="277"/>
        <end position="615"/>
    </location>
</feature>
<name>A0A7X0MQE7_9SPHN</name>
<dbReference type="PROSITE" id="PS50837">
    <property type="entry name" value="NACHT"/>
    <property type="match status" value="1"/>
</dbReference>
<dbReference type="InterPro" id="IPR032675">
    <property type="entry name" value="LRR_dom_sf"/>
</dbReference>
<dbReference type="InterPro" id="IPR027417">
    <property type="entry name" value="P-loop_NTPase"/>
</dbReference>
<keyword evidence="2" id="KW-0067">ATP-binding</keyword>
<evidence type="ECO:0000256" key="2">
    <source>
        <dbReference type="ARBA" id="ARBA00022840"/>
    </source>
</evidence>
<dbReference type="InterPro" id="IPR007111">
    <property type="entry name" value="NACHT_NTPase"/>
</dbReference>